<proteinExistence type="predicted"/>
<dbReference type="InterPro" id="IPR015925">
    <property type="entry name" value="Ryanodine_IP3_receptor"/>
</dbReference>
<evidence type="ECO:0000313" key="3">
    <source>
        <dbReference type="Proteomes" id="UP000283210"/>
    </source>
</evidence>
<dbReference type="GO" id="GO:0014808">
    <property type="term" value="P:release of sequestered calcium ion into cytosol by sarcoplasmic reticulum"/>
    <property type="evidence" value="ECO:0007669"/>
    <property type="project" value="TreeGrafter"/>
</dbReference>
<dbReference type="GO" id="GO:0005219">
    <property type="term" value="F:ryanodine-sensitive calcium-release channel activity"/>
    <property type="evidence" value="ECO:0007669"/>
    <property type="project" value="TreeGrafter"/>
</dbReference>
<accession>A0A3S2MBJ1</accession>
<reference evidence="2 3" key="2">
    <citation type="submission" date="2019-01" db="EMBL/GenBank/DDBJ databases">
        <title>A chromosome length genome reference of the Java medaka (oryzias javanicus).</title>
        <authorList>
            <person name="Herpin A."/>
            <person name="Takehana Y."/>
            <person name="Naruse K."/>
            <person name="Ansai S."/>
            <person name="Kawaguchi M."/>
        </authorList>
    </citation>
    <scope>NUCLEOTIDE SEQUENCE [LARGE SCALE GENOMIC DNA]</scope>
    <source>
        <strain evidence="2">RS831</strain>
        <tissue evidence="2">Whole body</tissue>
    </source>
</reference>
<evidence type="ECO:0000256" key="1">
    <source>
        <dbReference type="SAM" id="MobiDB-lite"/>
    </source>
</evidence>
<dbReference type="AlphaFoldDB" id="A0A3S2MBJ1"/>
<feature type="region of interest" description="Disordered" evidence="1">
    <location>
        <begin position="14"/>
        <end position="88"/>
    </location>
</feature>
<dbReference type="GO" id="GO:0034704">
    <property type="term" value="C:calcium channel complex"/>
    <property type="evidence" value="ECO:0007669"/>
    <property type="project" value="TreeGrafter"/>
</dbReference>
<keyword evidence="3" id="KW-1185">Reference proteome</keyword>
<dbReference type="GO" id="GO:0005790">
    <property type="term" value="C:smooth endoplasmic reticulum"/>
    <property type="evidence" value="ECO:0007669"/>
    <property type="project" value="TreeGrafter"/>
</dbReference>
<dbReference type="GO" id="GO:0042383">
    <property type="term" value="C:sarcolemma"/>
    <property type="evidence" value="ECO:0007669"/>
    <property type="project" value="TreeGrafter"/>
</dbReference>
<dbReference type="EMBL" id="ML136691">
    <property type="protein sequence ID" value="RVE55490.1"/>
    <property type="molecule type" value="Genomic_DNA"/>
</dbReference>
<name>A0A3S2MBJ1_ORYJA</name>
<dbReference type="PANTHER" id="PTHR46399">
    <property type="entry name" value="B30.2/SPRY DOMAIN-CONTAINING PROTEIN"/>
    <property type="match status" value="1"/>
</dbReference>
<dbReference type="GO" id="GO:0033017">
    <property type="term" value="C:sarcoplasmic reticulum membrane"/>
    <property type="evidence" value="ECO:0007669"/>
    <property type="project" value="TreeGrafter"/>
</dbReference>
<gene>
    <name evidence="2" type="ORF">OJAV_G00235800</name>
</gene>
<dbReference type="GO" id="GO:0030018">
    <property type="term" value="C:Z disc"/>
    <property type="evidence" value="ECO:0007669"/>
    <property type="project" value="TreeGrafter"/>
</dbReference>
<reference evidence="2 3" key="1">
    <citation type="submission" date="2018-11" db="EMBL/GenBank/DDBJ databases">
        <authorList>
            <person name="Lopez-Roques C."/>
            <person name="Donnadieu C."/>
            <person name="Bouchez O."/>
            <person name="Klopp C."/>
            <person name="Cabau C."/>
            <person name="Zahm M."/>
        </authorList>
    </citation>
    <scope>NUCLEOTIDE SEQUENCE [LARGE SCALE GENOMIC DNA]</scope>
    <source>
        <strain evidence="2">RS831</strain>
        <tissue evidence="2">Whole body</tissue>
    </source>
</reference>
<dbReference type="Proteomes" id="UP000283210">
    <property type="component" value="Unassembled WGS sequence"/>
</dbReference>
<sequence>MQSCSVLDLNAFERQNKAEGLGMVTEEGSGKTSVEEREDARSPACGPGHVGTAAEREDWGEPETRHNLTFGRRRARPTVIAGPNRGGG</sequence>
<feature type="compositionally biased region" description="Basic and acidic residues" evidence="1">
    <location>
        <begin position="54"/>
        <end position="66"/>
    </location>
</feature>
<protein>
    <submittedName>
        <fullName evidence="2">Uncharacterized protein</fullName>
    </submittedName>
</protein>
<dbReference type="GO" id="GO:0006941">
    <property type="term" value="P:striated muscle contraction"/>
    <property type="evidence" value="ECO:0007669"/>
    <property type="project" value="TreeGrafter"/>
</dbReference>
<organism evidence="2 3">
    <name type="scientific">Oryzias javanicus</name>
    <name type="common">Javanese ricefish</name>
    <name type="synonym">Aplocheilus javanicus</name>
    <dbReference type="NCBI Taxonomy" id="123683"/>
    <lineage>
        <taxon>Eukaryota</taxon>
        <taxon>Metazoa</taxon>
        <taxon>Chordata</taxon>
        <taxon>Craniata</taxon>
        <taxon>Vertebrata</taxon>
        <taxon>Euteleostomi</taxon>
        <taxon>Actinopterygii</taxon>
        <taxon>Neopterygii</taxon>
        <taxon>Teleostei</taxon>
        <taxon>Neoteleostei</taxon>
        <taxon>Acanthomorphata</taxon>
        <taxon>Ovalentaria</taxon>
        <taxon>Atherinomorphae</taxon>
        <taxon>Beloniformes</taxon>
        <taxon>Adrianichthyidae</taxon>
        <taxon>Oryziinae</taxon>
        <taxon>Oryzias</taxon>
    </lineage>
</organism>
<dbReference type="PANTHER" id="PTHR46399:SF8">
    <property type="entry name" value="B30.2_SPRY DOMAIN-CONTAINING PROTEIN"/>
    <property type="match status" value="1"/>
</dbReference>
<evidence type="ECO:0000313" key="2">
    <source>
        <dbReference type="EMBL" id="RVE55490.1"/>
    </source>
</evidence>